<dbReference type="RefSeq" id="WP_227619778.1">
    <property type="nucleotide sequence ID" value="NZ_JAJEQL010000001.1"/>
</dbReference>
<protein>
    <submittedName>
        <fullName evidence="2">Nucleotidyltransferase</fullName>
    </submittedName>
</protein>
<evidence type="ECO:0000313" key="2">
    <source>
        <dbReference type="EMBL" id="MCC2198180.1"/>
    </source>
</evidence>
<evidence type="ECO:0000313" key="3">
    <source>
        <dbReference type="Proteomes" id="UP001430637"/>
    </source>
</evidence>
<dbReference type="InterPro" id="IPR006116">
    <property type="entry name" value="NT_2-5OAS_ClassI-CCAase"/>
</dbReference>
<keyword evidence="3" id="KW-1185">Reference proteome</keyword>
<dbReference type="EMBL" id="JAJEQL010000001">
    <property type="protein sequence ID" value="MCC2198180.1"/>
    <property type="molecule type" value="Genomic_DNA"/>
</dbReference>
<evidence type="ECO:0000256" key="1">
    <source>
        <dbReference type="ARBA" id="ARBA00023118"/>
    </source>
</evidence>
<sequence length="183" mass="20552">MPNVLERQQDILSIISELDISPTMYSNAVEKYKAITAYLESYGIEAEMYPQGSFAFGTVVRPTSKSTDANYDLDFICQIKGDRSSHTPSELRKILLDALKASGIYEGKLEIWDECFTIEYADVGKIGFTIDIVPATDESEEKKQSLLAKSSYPNLINTAVAIPKHNGNHNYTWITNNPRGFRQ</sequence>
<gene>
    <name evidence="2" type="ORF">LKD23_00100</name>
</gene>
<dbReference type="Pfam" id="PF18144">
    <property type="entry name" value="SMODS"/>
    <property type="match status" value="1"/>
</dbReference>
<accession>A0ABS8F4N4</accession>
<reference evidence="2" key="1">
    <citation type="submission" date="2021-10" db="EMBL/GenBank/DDBJ databases">
        <title>Anaerobic single-cell dispensing facilitates the cultivation of human gut bacteria.</title>
        <authorList>
            <person name="Afrizal A."/>
        </authorList>
    </citation>
    <scope>NUCLEOTIDE SEQUENCE</scope>
    <source>
        <strain evidence="2">CLA-AA-H233</strain>
    </source>
</reference>
<name>A0ABS8F4N4_9FIRM</name>
<keyword evidence="1" id="KW-0051">Antiviral defense</keyword>
<dbReference type="Proteomes" id="UP001430637">
    <property type="component" value="Unassembled WGS sequence"/>
</dbReference>
<dbReference type="CDD" id="cd05400">
    <property type="entry name" value="NT_2-5OAS_ClassI-CCAase"/>
    <property type="match status" value="1"/>
</dbReference>
<proteinExistence type="predicted"/>
<comment type="caution">
    <text evidence="2">The sequence shown here is derived from an EMBL/GenBank/DDBJ whole genome shotgun (WGS) entry which is preliminary data.</text>
</comment>
<organism evidence="2 3">
    <name type="scientific">Faecalibacterium butyricigenerans</name>
    <dbReference type="NCBI Taxonomy" id="1851427"/>
    <lineage>
        <taxon>Bacteria</taxon>
        <taxon>Bacillati</taxon>
        <taxon>Bacillota</taxon>
        <taxon>Clostridia</taxon>
        <taxon>Eubacteriales</taxon>
        <taxon>Oscillospiraceae</taxon>
        <taxon>Faecalibacterium</taxon>
    </lineage>
</organism>